<evidence type="ECO:0000313" key="1">
    <source>
        <dbReference type="EMBL" id="AHH15848.1"/>
    </source>
</evidence>
<sequence>MGSAAEARAVQLAELRRRMAAIPARGAESVARGAEVVEQPSTAAELRGERLPVPSALAGLLPEGGIPKGSVVAYSGAGSLLTGLLAAVTGDGGYAAAIGLPRLGLLAAAEMGADLRRLAVVVDPGPDPMEIAAVLLDGLDLVVLGLAGRSVPPSRTRVLAARARSKGATLVVTGGDWSGPVLRIDSKVAGYSGLGRGRGRLRSVHLDVRVDARSAQARTGRLDLCPHNGRVEWIAPKADSPRASAAPVVEIGRDVAS</sequence>
<dbReference type="HOGENOM" id="CLU_074514_0_1_11"/>
<organism evidence="1 2">
    <name type="scientific">Nocardia nova SH22a</name>
    <dbReference type="NCBI Taxonomy" id="1415166"/>
    <lineage>
        <taxon>Bacteria</taxon>
        <taxon>Bacillati</taxon>
        <taxon>Actinomycetota</taxon>
        <taxon>Actinomycetes</taxon>
        <taxon>Mycobacteriales</taxon>
        <taxon>Nocardiaceae</taxon>
        <taxon>Nocardia</taxon>
    </lineage>
</organism>
<reference evidence="1 2" key="1">
    <citation type="journal article" date="2014" name="Appl. Environ. Microbiol.">
        <title>Insights into the Microbial Degradation of Rubber and Gutta-Percha by Analysis of the Complete Genome of Nocardia nova SH22a.</title>
        <authorList>
            <person name="Luo Q."/>
            <person name="Hiessl S."/>
            <person name="Poehlein A."/>
            <person name="Daniel R."/>
            <person name="Steinbuchel A."/>
        </authorList>
    </citation>
    <scope>NUCLEOTIDE SEQUENCE [LARGE SCALE GENOMIC DNA]</scope>
    <source>
        <strain evidence="1">SH22a</strain>
    </source>
</reference>
<evidence type="ECO:0000313" key="2">
    <source>
        <dbReference type="Proteomes" id="UP000019150"/>
    </source>
</evidence>
<dbReference type="EMBL" id="CP006850">
    <property type="protein sequence ID" value="AHH15848.1"/>
    <property type="molecule type" value="Genomic_DNA"/>
</dbReference>
<dbReference type="eggNOG" id="COG4544">
    <property type="taxonomic scope" value="Bacteria"/>
</dbReference>
<evidence type="ECO:0008006" key="3">
    <source>
        <dbReference type="Google" id="ProtNLM"/>
    </source>
</evidence>
<keyword evidence="2" id="KW-1185">Reference proteome</keyword>
<protein>
    <recommendedName>
        <fullName evidence="3">Protein RecA</fullName>
    </recommendedName>
</protein>
<dbReference type="OrthoDB" id="4451283at2"/>
<gene>
    <name evidence="1" type="ORF">NONO_c10410</name>
</gene>
<dbReference type="AlphaFoldDB" id="W5TA41"/>
<accession>W5TA41</accession>
<name>W5TA41_9NOCA</name>
<proteinExistence type="predicted"/>
<dbReference type="Proteomes" id="UP000019150">
    <property type="component" value="Chromosome"/>
</dbReference>
<dbReference type="PATRIC" id="fig|1415166.3.peg.1055"/>
<dbReference type="RefSeq" id="WP_025347369.1">
    <property type="nucleotide sequence ID" value="NZ_CP006850.1"/>
</dbReference>
<dbReference type="KEGG" id="nno:NONO_c10410"/>
<dbReference type="STRING" id="1415166.NONO_c10410"/>